<accession>A0ABV9P4Y0</accession>
<name>A0ABV9P4Y0_9FLAO</name>
<organism evidence="1 2">
    <name type="scientific">Flavobacterium ponti</name>
    <dbReference type="NCBI Taxonomy" id="665133"/>
    <lineage>
        <taxon>Bacteria</taxon>
        <taxon>Pseudomonadati</taxon>
        <taxon>Bacteroidota</taxon>
        <taxon>Flavobacteriia</taxon>
        <taxon>Flavobacteriales</taxon>
        <taxon>Flavobacteriaceae</taxon>
        <taxon>Flavobacterium</taxon>
    </lineage>
</organism>
<keyword evidence="2" id="KW-1185">Reference proteome</keyword>
<dbReference type="InterPro" id="IPR026341">
    <property type="entry name" value="T9SS_type_B"/>
</dbReference>
<dbReference type="Proteomes" id="UP001595885">
    <property type="component" value="Unassembled WGS sequence"/>
</dbReference>
<proteinExistence type="predicted"/>
<evidence type="ECO:0000313" key="1">
    <source>
        <dbReference type="EMBL" id="MFC4739760.1"/>
    </source>
</evidence>
<reference evidence="2" key="1">
    <citation type="journal article" date="2019" name="Int. J. Syst. Evol. Microbiol.">
        <title>The Global Catalogue of Microorganisms (GCM) 10K type strain sequencing project: providing services to taxonomists for standard genome sequencing and annotation.</title>
        <authorList>
            <consortium name="The Broad Institute Genomics Platform"/>
            <consortium name="The Broad Institute Genome Sequencing Center for Infectious Disease"/>
            <person name="Wu L."/>
            <person name="Ma J."/>
        </authorList>
    </citation>
    <scope>NUCLEOTIDE SEQUENCE [LARGE SCALE GENOMIC DNA]</scope>
    <source>
        <strain evidence="2">CCUG 50349</strain>
    </source>
</reference>
<dbReference type="NCBIfam" id="TIGR04131">
    <property type="entry name" value="Bac_Flav_CTERM"/>
    <property type="match status" value="1"/>
</dbReference>
<evidence type="ECO:0000313" key="2">
    <source>
        <dbReference type="Proteomes" id="UP001595885"/>
    </source>
</evidence>
<dbReference type="Pfam" id="PF13585">
    <property type="entry name" value="CHU_C"/>
    <property type="match status" value="1"/>
</dbReference>
<dbReference type="EMBL" id="JBHSGW010000004">
    <property type="protein sequence ID" value="MFC4739760.1"/>
    <property type="molecule type" value="Genomic_DNA"/>
</dbReference>
<dbReference type="RefSeq" id="WP_379739801.1">
    <property type="nucleotide sequence ID" value="NZ_JBHSGW010000004.1"/>
</dbReference>
<protein>
    <submittedName>
        <fullName evidence="1">Gliding motility-associated C-terminal domain-containing protein</fullName>
    </submittedName>
</protein>
<gene>
    <name evidence="1" type="ORF">ACFO3U_07100</name>
</gene>
<sequence>MQGQNVSLYEQFNGRYDFTFLGNTMNPQENTYQPTPTIFTTSAATLTLQPGDVVEKAFLYWAGCGTGDFDVKLNGVDISAQRTFSNVLQTQFNFFSAFADITTQIQTTGNGTYTLSDLDVTSFINLHYQNKTNFSGWAIVVVYYNPNLPLNQLNVYDGLQVVSQQQTQLNITLNSLNVIDNNDAKIGFLAWEGDVGLANNETLSINGNILSNALNPPTNAFNGTNTITNSSILYNMDLDIYNIQNNIAIGDTSADIQMTSNQDFVMINAIVSKLNSQLPDATISIDATNQACNSNILLVDFTVYNVNSTEILPAGTPIAIYANGEFIEYTETLTPIPIDGSWSDQISILLPFGIPSSFDLQFVVDDIGTGNGIVIEINEDNNEDSQAIIQNSSPTFNTLENLVSCNEGLTKGTFDFSHYEELVKTDSDQEVYFYETIDDALNQTNPIINTTNYIANTTPKEIYIRIENENCYGFTSFLLTTRNCPPTVYNYVSGNFDGYNDVFFIEGLRDIFLNFEVKIYNRWGKWLWTGNQGKPDWDGYVENGVDEKYAPAGTYYYVIYLNDPDYNEPLVGYLYLTR</sequence>
<comment type="caution">
    <text evidence="1">The sequence shown here is derived from an EMBL/GenBank/DDBJ whole genome shotgun (WGS) entry which is preliminary data.</text>
</comment>